<feature type="domain" description="Cellobiose dehydrogenase-like cytochrome" evidence="3">
    <location>
        <begin position="33"/>
        <end position="166"/>
    </location>
</feature>
<dbReference type="AlphaFoldDB" id="A0AAD5RYY4"/>
<comment type="caution">
    <text evidence="4">The sequence shown here is derived from an EMBL/GenBank/DDBJ whole genome shotgun (WGS) entry which is preliminary data.</text>
</comment>
<protein>
    <submittedName>
        <fullName evidence="4">Iron reductase domain protein</fullName>
    </submittedName>
</protein>
<evidence type="ECO:0000313" key="4">
    <source>
        <dbReference type="EMBL" id="KAJ2907148.1"/>
    </source>
</evidence>
<evidence type="ECO:0000313" key="5">
    <source>
        <dbReference type="Proteomes" id="UP001201980"/>
    </source>
</evidence>
<organism evidence="4 5">
    <name type="scientific">Zalerion maritima</name>
    <dbReference type="NCBI Taxonomy" id="339359"/>
    <lineage>
        <taxon>Eukaryota</taxon>
        <taxon>Fungi</taxon>
        <taxon>Dikarya</taxon>
        <taxon>Ascomycota</taxon>
        <taxon>Pezizomycotina</taxon>
        <taxon>Sordariomycetes</taxon>
        <taxon>Lulworthiomycetidae</taxon>
        <taxon>Lulworthiales</taxon>
        <taxon>Lulworthiaceae</taxon>
        <taxon>Zalerion</taxon>
    </lineage>
</organism>
<accession>A0AAD5RYY4</accession>
<dbReference type="InterPro" id="IPR015920">
    <property type="entry name" value="Cellobiose_DH-like_cyt"/>
</dbReference>
<dbReference type="Gene3D" id="2.60.40.1210">
    <property type="entry name" value="Cellobiose dehydrogenase, cytochrome domain"/>
    <property type="match status" value="1"/>
</dbReference>
<reference evidence="4" key="1">
    <citation type="submission" date="2022-07" db="EMBL/GenBank/DDBJ databases">
        <title>Draft genome sequence of Zalerion maritima ATCC 34329, a (micro)plastics degrading marine fungus.</title>
        <authorList>
            <person name="Paco A."/>
            <person name="Goncalves M.F.M."/>
            <person name="Rocha-Santos T.A.P."/>
            <person name="Alves A."/>
        </authorList>
    </citation>
    <scope>NUCLEOTIDE SEQUENCE</scope>
    <source>
        <strain evidence="4">ATCC 34329</strain>
    </source>
</reference>
<proteinExistence type="predicted"/>
<keyword evidence="2" id="KW-0732">Signal</keyword>
<feature type="chain" id="PRO_5042149306" evidence="2">
    <location>
        <begin position="21"/>
        <end position="215"/>
    </location>
</feature>
<dbReference type="EMBL" id="JAKWBI020000004">
    <property type="protein sequence ID" value="KAJ2907148.1"/>
    <property type="molecule type" value="Genomic_DNA"/>
</dbReference>
<feature type="signal peptide" evidence="2">
    <location>
        <begin position="1"/>
        <end position="20"/>
    </location>
</feature>
<dbReference type="CDD" id="cd09630">
    <property type="entry name" value="CDH_like_cytochrome"/>
    <property type="match status" value="1"/>
</dbReference>
<dbReference type="Proteomes" id="UP001201980">
    <property type="component" value="Unassembled WGS sequence"/>
</dbReference>
<evidence type="ECO:0000259" key="3">
    <source>
        <dbReference type="Pfam" id="PF16010"/>
    </source>
</evidence>
<dbReference type="PANTHER" id="PTHR47797:SF5">
    <property type="entry name" value="CELLOBIOSE DEHYDROGENASE CYTOCHROME DOMAIN-CONTAINING PROTEIN"/>
    <property type="match status" value="1"/>
</dbReference>
<dbReference type="SUPFAM" id="SSF49344">
    <property type="entry name" value="CBD9-like"/>
    <property type="match status" value="1"/>
</dbReference>
<feature type="compositionally biased region" description="Pro residues" evidence="1">
    <location>
        <begin position="205"/>
        <end position="215"/>
    </location>
</feature>
<dbReference type="PANTHER" id="PTHR47797">
    <property type="entry name" value="DEHYDROGENASE, PUTATIVE (AFU_ORTHOLOGUE AFUA_8G05805)-RELATED"/>
    <property type="match status" value="1"/>
</dbReference>
<gene>
    <name evidence="4" type="ORF">MKZ38_007663</name>
</gene>
<feature type="region of interest" description="Disordered" evidence="1">
    <location>
        <begin position="192"/>
        <end position="215"/>
    </location>
</feature>
<keyword evidence="5" id="KW-1185">Reference proteome</keyword>
<sequence>MAPLSTPLFLLLGTSTVAFAGPTVARQETRGQYYDETTGLCYSEYSIAQLGITYRLATPESAEGDFDLALLIVATNEVDWAGMAWGEQMAGNPITIGWRDGEEAAESSRWATAHAMPDLYREAPCTVRPGSGANETHWTLSVLCSECTSWESGSVDASGSVAKGGWEHDMAASGNAEFDALVEAAMAIGDPKGGAGDGDERFVPEEPPMGGPMFE</sequence>
<name>A0AAD5RYY4_9PEZI</name>
<dbReference type="Pfam" id="PF16010">
    <property type="entry name" value="CDH-cyt"/>
    <property type="match status" value="1"/>
</dbReference>
<evidence type="ECO:0000256" key="2">
    <source>
        <dbReference type="SAM" id="SignalP"/>
    </source>
</evidence>
<evidence type="ECO:0000256" key="1">
    <source>
        <dbReference type="SAM" id="MobiDB-lite"/>
    </source>
</evidence>